<reference evidence="9 10" key="1">
    <citation type="submission" date="2024-10" db="EMBL/GenBank/DDBJ databases">
        <title>Updated reference genomes for cyclostephanoid diatoms.</title>
        <authorList>
            <person name="Roberts W.R."/>
            <person name="Alverson A.J."/>
        </authorList>
    </citation>
    <scope>NUCLEOTIDE SEQUENCE [LARGE SCALE GENOMIC DNA]</scope>
    <source>
        <strain evidence="9 10">AJA010-31</strain>
    </source>
</reference>
<proteinExistence type="inferred from homology"/>
<dbReference type="PANTHER" id="PTHR14226">
    <property type="entry name" value="NEUROPATHY TARGET ESTERASE/SWISS CHEESE D.MELANOGASTER"/>
    <property type="match status" value="1"/>
</dbReference>
<dbReference type="InterPro" id="IPR021771">
    <property type="entry name" value="Triacylglycerol_lipase_N"/>
</dbReference>
<sequence>MSVAATATAAPEASEIYQYFTTHLSALLSSLPLLFIRLISDISTFLLSKLSALSHFFFPNWQWSQIDTSSTSELLTHLVQNADTAMASILDKFNSTSSTLFEDTEELKKAFVDTLLQNYHQAQKSLQHSSWGHWIQTKLGHVITADRTLASYLWSTCRGLILFLTITSIIPGRLHGWTGRALRFPVLGMVYLLIFVELILYIIIRFMIRTLEWIFANPKHRQWRNDMSRASSYKEWYNIAKLLDESQGRSIWTTIVNDDTAYRYSWPFILELLHDLKSSRKKGDVVMAMAVLQQCTRKNVGGIMSEDMFSYTNAGEPKVVVEEFVKEVARTLRWVTQVVVESGGGGDGCVVDEEGGGSVDDDGQHQKQQKLMNNTPNNTVAQTEAEVVEQELKAKRVLEENKLYASLMEWATLNILNAQNTNGNGKTQSNSKEDASSAPTTPMRTTQPSSNNSNNHIPADHKNIILRTKIKTFLKRARAAYGRTALCLSGGAMMGNYHFGAVKALLETGLLPHIISGTSAGSVIGAMLCTRTDEELLSELKPEVLYSKMSIFESSWLERCQRFWKYGTMFDQKDWERRVQYFTNGQMTFEEAYKKTGRVLCITLSATTKKAPPVLINYITAPNVTIASAVLASAAVPGFIDPMKLQVKDENGVVRPQAKQDEEYRDGSIESDIPTNGLAEMLNCQFFLAAQANPHIVPFFYNSKGDVGRPSRWSSGMRDDSWRGGFLLSALEMYLKNDMRCKFNLLNDLEVAIGFTSTMMAQQTYSGTTTIVPQVCLLDYFKLFSDQTEDDMKRYFQGGQVAAYQHVAMLKLHYKIAHALDECLATLEEMDESPNDPPRRRRSQLTLKQNKAQTQGGLHFAKLSTPRSESTIATADDEYERGGFDGVDCAFGPGRTSPTTVSG</sequence>
<feature type="region of interest" description="Disordered" evidence="6">
    <location>
        <begin position="352"/>
        <end position="374"/>
    </location>
</feature>
<keyword evidence="4 5" id="KW-0443">Lipid metabolism</keyword>
<keyword evidence="3 5" id="KW-0442">Lipid degradation</keyword>
<evidence type="ECO:0000313" key="9">
    <source>
        <dbReference type="EMBL" id="KAL3794734.1"/>
    </source>
</evidence>
<keyword evidence="7" id="KW-1133">Transmembrane helix</keyword>
<dbReference type="SUPFAM" id="SSF52151">
    <property type="entry name" value="FabD/lysophospholipase-like"/>
    <property type="match status" value="1"/>
</dbReference>
<feature type="compositionally biased region" description="Polar residues" evidence="6">
    <location>
        <begin position="437"/>
        <end position="456"/>
    </location>
</feature>
<dbReference type="InterPro" id="IPR016035">
    <property type="entry name" value="Acyl_Trfase/lysoPLipase"/>
</dbReference>
<feature type="short sequence motif" description="GXSXG" evidence="5">
    <location>
        <begin position="517"/>
        <end position="521"/>
    </location>
</feature>
<accession>A0ABD3Q464</accession>
<organism evidence="9 10">
    <name type="scientific">Cyclotella atomus</name>
    <dbReference type="NCBI Taxonomy" id="382360"/>
    <lineage>
        <taxon>Eukaryota</taxon>
        <taxon>Sar</taxon>
        <taxon>Stramenopiles</taxon>
        <taxon>Ochrophyta</taxon>
        <taxon>Bacillariophyta</taxon>
        <taxon>Coscinodiscophyceae</taxon>
        <taxon>Thalassiosirophycidae</taxon>
        <taxon>Stephanodiscales</taxon>
        <taxon>Stephanodiscaceae</taxon>
        <taxon>Cyclotella</taxon>
    </lineage>
</organism>
<feature type="region of interest" description="Disordered" evidence="6">
    <location>
        <begin position="421"/>
        <end position="460"/>
    </location>
</feature>
<feature type="compositionally biased region" description="Polar residues" evidence="6">
    <location>
        <begin position="844"/>
        <end position="856"/>
    </location>
</feature>
<evidence type="ECO:0000313" key="10">
    <source>
        <dbReference type="Proteomes" id="UP001530400"/>
    </source>
</evidence>
<name>A0ABD3Q464_9STRA</name>
<feature type="transmembrane region" description="Helical" evidence="7">
    <location>
        <begin position="182"/>
        <end position="204"/>
    </location>
</feature>
<evidence type="ECO:0000256" key="3">
    <source>
        <dbReference type="ARBA" id="ARBA00022963"/>
    </source>
</evidence>
<protein>
    <recommendedName>
        <fullName evidence="8">PNPLA domain-containing protein</fullName>
    </recommendedName>
</protein>
<feature type="region of interest" description="Disordered" evidence="6">
    <location>
        <begin position="829"/>
        <end position="879"/>
    </location>
</feature>
<feature type="compositionally biased region" description="Acidic residues" evidence="6">
    <location>
        <begin position="352"/>
        <end position="361"/>
    </location>
</feature>
<dbReference type="AlphaFoldDB" id="A0ABD3Q464"/>
<comment type="similarity">
    <text evidence="1">Belongs to the PLPL family.</text>
</comment>
<evidence type="ECO:0000259" key="8">
    <source>
        <dbReference type="PROSITE" id="PS51635"/>
    </source>
</evidence>
<dbReference type="InterPro" id="IPR002641">
    <property type="entry name" value="PNPLA_dom"/>
</dbReference>
<keyword evidence="7" id="KW-0472">Membrane</keyword>
<comment type="caution">
    <text evidence="5">Lacks conserved residue(s) required for the propagation of feature annotation.</text>
</comment>
<keyword evidence="10" id="KW-1185">Reference proteome</keyword>
<evidence type="ECO:0000256" key="4">
    <source>
        <dbReference type="ARBA" id="ARBA00023098"/>
    </source>
</evidence>
<feature type="transmembrane region" description="Helical" evidence="7">
    <location>
        <begin position="149"/>
        <end position="170"/>
    </location>
</feature>
<feature type="compositionally biased region" description="Polar residues" evidence="6">
    <location>
        <begin position="421"/>
        <end position="430"/>
    </location>
</feature>
<evidence type="ECO:0000256" key="7">
    <source>
        <dbReference type="SAM" id="Phobius"/>
    </source>
</evidence>
<feature type="active site" description="Proton acceptor" evidence="5">
    <location>
        <position position="666"/>
    </location>
</feature>
<keyword evidence="2 5" id="KW-0378">Hydrolase</keyword>
<evidence type="ECO:0000256" key="2">
    <source>
        <dbReference type="ARBA" id="ARBA00022801"/>
    </source>
</evidence>
<dbReference type="PANTHER" id="PTHR14226:SF66">
    <property type="entry name" value="TRIACYLGLYCEROL LIPASE PTL2"/>
    <property type="match status" value="1"/>
</dbReference>
<dbReference type="Pfam" id="PF11815">
    <property type="entry name" value="DUF3336"/>
    <property type="match status" value="1"/>
</dbReference>
<evidence type="ECO:0000256" key="6">
    <source>
        <dbReference type="SAM" id="MobiDB-lite"/>
    </source>
</evidence>
<comment type="caution">
    <text evidence="9">The sequence shown here is derived from an EMBL/GenBank/DDBJ whole genome shotgun (WGS) entry which is preliminary data.</text>
</comment>
<dbReference type="PROSITE" id="PS51635">
    <property type="entry name" value="PNPLA"/>
    <property type="match status" value="1"/>
</dbReference>
<dbReference type="Gene3D" id="3.40.1090.10">
    <property type="entry name" value="Cytosolic phospholipase A2 catalytic domain"/>
    <property type="match status" value="2"/>
</dbReference>
<dbReference type="EMBL" id="JALLPJ020000343">
    <property type="protein sequence ID" value="KAL3794734.1"/>
    <property type="molecule type" value="Genomic_DNA"/>
</dbReference>
<keyword evidence="7" id="KW-0812">Transmembrane</keyword>
<dbReference type="Pfam" id="PF01734">
    <property type="entry name" value="Patatin"/>
    <property type="match status" value="1"/>
</dbReference>
<dbReference type="GO" id="GO:0004806">
    <property type="term" value="F:triacylglycerol lipase activity"/>
    <property type="evidence" value="ECO:0007669"/>
    <property type="project" value="UniProtKB-ARBA"/>
</dbReference>
<feature type="domain" description="PNPLA" evidence="8">
    <location>
        <begin position="486"/>
        <end position="679"/>
    </location>
</feature>
<dbReference type="InterPro" id="IPR050301">
    <property type="entry name" value="NTE"/>
</dbReference>
<dbReference type="GO" id="GO:0016042">
    <property type="term" value="P:lipid catabolic process"/>
    <property type="evidence" value="ECO:0007669"/>
    <property type="project" value="UniProtKB-UniRule"/>
</dbReference>
<evidence type="ECO:0000256" key="5">
    <source>
        <dbReference type="PROSITE-ProRule" id="PRU01161"/>
    </source>
</evidence>
<feature type="active site" description="Nucleophile" evidence="5">
    <location>
        <position position="519"/>
    </location>
</feature>
<evidence type="ECO:0000256" key="1">
    <source>
        <dbReference type="ARBA" id="ARBA00006104"/>
    </source>
</evidence>
<gene>
    <name evidence="9" type="ORF">ACHAWO_010291</name>
</gene>
<dbReference type="Proteomes" id="UP001530400">
    <property type="component" value="Unassembled WGS sequence"/>
</dbReference>